<feature type="transmembrane region" description="Helical" evidence="1">
    <location>
        <begin position="127"/>
        <end position="147"/>
    </location>
</feature>
<dbReference type="AlphaFoldDB" id="A0A0A9DRS3"/>
<feature type="transmembrane region" description="Helical" evidence="1">
    <location>
        <begin position="93"/>
        <end position="120"/>
    </location>
</feature>
<evidence type="ECO:0000256" key="1">
    <source>
        <dbReference type="SAM" id="Phobius"/>
    </source>
</evidence>
<keyword evidence="1" id="KW-1133">Transmembrane helix</keyword>
<reference evidence="2" key="2">
    <citation type="journal article" date="2015" name="Data Brief">
        <title>Shoot transcriptome of the giant reed, Arundo donax.</title>
        <authorList>
            <person name="Barrero R.A."/>
            <person name="Guerrero F.D."/>
            <person name="Moolhuijzen P."/>
            <person name="Goolsby J.A."/>
            <person name="Tidwell J."/>
            <person name="Bellgard S.E."/>
            <person name="Bellgard M.I."/>
        </authorList>
    </citation>
    <scope>NUCLEOTIDE SEQUENCE</scope>
    <source>
        <tissue evidence="2">Shoot tissue taken approximately 20 cm above the soil surface</tissue>
    </source>
</reference>
<sequence length="149" mass="15974">MPTSFAPSPIANVTLPVPFLTSLVTRAFCLGEERQQMTEPQPIARSRNMPLASSSSAYISDFPSIIKANVSSADAFMSFFPSFICRTTLSFDALVMAALSLSLSNAFISAVSSVTIICFIPCLSRLLAYPMLMAVSILSPVSTHILMPA</sequence>
<dbReference type="EMBL" id="GBRH01209530">
    <property type="protein sequence ID" value="JAD88365.1"/>
    <property type="molecule type" value="Transcribed_RNA"/>
</dbReference>
<keyword evidence="1" id="KW-0472">Membrane</keyword>
<evidence type="ECO:0000313" key="2">
    <source>
        <dbReference type="EMBL" id="JAD88365.1"/>
    </source>
</evidence>
<proteinExistence type="predicted"/>
<organism evidence="2">
    <name type="scientific">Arundo donax</name>
    <name type="common">Giant reed</name>
    <name type="synonym">Donax arundinaceus</name>
    <dbReference type="NCBI Taxonomy" id="35708"/>
    <lineage>
        <taxon>Eukaryota</taxon>
        <taxon>Viridiplantae</taxon>
        <taxon>Streptophyta</taxon>
        <taxon>Embryophyta</taxon>
        <taxon>Tracheophyta</taxon>
        <taxon>Spermatophyta</taxon>
        <taxon>Magnoliopsida</taxon>
        <taxon>Liliopsida</taxon>
        <taxon>Poales</taxon>
        <taxon>Poaceae</taxon>
        <taxon>PACMAD clade</taxon>
        <taxon>Arundinoideae</taxon>
        <taxon>Arundineae</taxon>
        <taxon>Arundo</taxon>
    </lineage>
</organism>
<keyword evidence="1" id="KW-0812">Transmembrane</keyword>
<accession>A0A0A9DRS3</accession>
<name>A0A0A9DRS3_ARUDO</name>
<protein>
    <submittedName>
        <fullName evidence="2">Uncharacterized protein</fullName>
    </submittedName>
</protein>
<reference evidence="2" key="1">
    <citation type="submission" date="2014-09" db="EMBL/GenBank/DDBJ databases">
        <authorList>
            <person name="Magalhaes I.L.F."/>
            <person name="Oliveira U."/>
            <person name="Santos F.R."/>
            <person name="Vidigal T.H.D.A."/>
            <person name="Brescovit A.D."/>
            <person name="Santos A.J."/>
        </authorList>
    </citation>
    <scope>NUCLEOTIDE SEQUENCE</scope>
    <source>
        <tissue evidence="2">Shoot tissue taken approximately 20 cm above the soil surface</tissue>
    </source>
</reference>